<evidence type="ECO:0000313" key="3">
    <source>
        <dbReference type="EMBL" id="GJM55093.1"/>
    </source>
</evidence>
<dbReference type="RefSeq" id="WP_251164249.1">
    <property type="nucleotide sequence ID" value="NZ_BQKC01000001.1"/>
</dbReference>
<evidence type="ECO:0000313" key="4">
    <source>
        <dbReference type="Proteomes" id="UP001055025"/>
    </source>
</evidence>
<dbReference type="InterPro" id="IPR043894">
    <property type="entry name" value="MupG_C"/>
</dbReference>
<dbReference type="InterPro" id="IPR043797">
    <property type="entry name" value="MupG_N"/>
</dbReference>
<dbReference type="CDD" id="cd00551">
    <property type="entry name" value="AmyAc_family"/>
    <property type="match status" value="1"/>
</dbReference>
<dbReference type="InterPro" id="IPR013785">
    <property type="entry name" value="Aldolase_TIM"/>
</dbReference>
<evidence type="ECO:0000259" key="2">
    <source>
        <dbReference type="Pfam" id="PF19200"/>
    </source>
</evidence>
<dbReference type="PANTHER" id="PTHR38435:SF1">
    <property type="entry name" value="DUF871 DOMAIN-CONTAINING PROTEIN"/>
    <property type="match status" value="1"/>
</dbReference>
<dbReference type="InterPro" id="IPR008589">
    <property type="entry name" value="MupG"/>
</dbReference>
<feature type="domain" description="6-phospho-N-acetylmuramidase N-terminal" evidence="2">
    <location>
        <begin position="3"/>
        <end position="238"/>
    </location>
</feature>
<dbReference type="SUPFAM" id="SSF51445">
    <property type="entry name" value="(Trans)glycosidases"/>
    <property type="match status" value="1"/>
</dbReference>
<dbReference type="Gene3D" id="3.20.20.70">
    <property type="entry name" value="Aldolase class I"/>
    <property type="match status" value="1"/>
</dbReference>
<dbReference type="InterPro" id="IPR029000">
    <property type="entry name" value="Cyclophilin-like_dom_sf"/>
</dbReference>
<dbReference type="SUPFAM" id="SSF50891">
    <property type="entry name" value="Cyclophilin-like"/>
    <property type="match status" value="1"/>
</dbReference>
<sequence length="361" mass="38403">MAIGISLYPEHASFERNAAYVERAAAHGCTRVFSCLLSAEGDRASLAGEFSALSRVCHDHGMEVVLDVAPAVFSRVGARPDDLSFFAEAGADGIRLDEGFGGPDVAAMTADPHCLVVELNASTADGSLEAALACGADKGRLQACHNFFPQRYTGLGLDFLVRESARAKDAGVRLAAFVSSSAPSAFGPWPGADGLPTLEMHRGLPVSFQARHLYALGLVDDLLVSNCFATDDELAALAAARPGTVAMAVAPVPSVGDAERDVLAFAHRVRGDLSPYLFRSTASRVVFADRDFPAHDTRDLEPGDVVVVNERGGRYKGELQVVRRPIPNDGTRNVVATVEDSEARLLDCLDSWVPFTFVEEA</sequence>
<evidence type="ECO:0008006" key="5">
    <source>
        <dbReference type="Google" id="ProtNLM"/>
    </source>
</evidence>
<keyword evidence="4" id="KW-1185">Reference proteome</keyword>
<dbReference type="Gene3D" id="2.40.100.10">
    <property type="entry name" value="Cyclophilin-like"/>
    <property type="match status" value="1"/>
</dbReference>
<dbReference type="EMBL" id="BQKC01000001">
    <property type="protein sequence ID" value="GJM55093.1"/>
    <property type="molecule type" value="Genomic_DNA"/>
</dbReference>
<dbReference type="AlphaFoldDB" id="A0AAV5B2L8"/>
<feature type="domain" description="6-phospho-N-acetylmuramidase C-terminal" evidence="1">
    <location>
        <begin position="247"/>
        <end position="358"/>
    </location>
</feature>
<reference evidence="3" key="1">
    <citation type="journal article" date="2022" name="Int. J. Syst. Evol. Microbiol.">
        <title>Granulimonas faecalis gen. nov., sp. nov., and Leptogranulimonas caecicola gen. nov., sp. nov., novel lactate-producing Atopobiaceae bacteria isolated from mouse intestines, and an emended description of the family Atopobiaceae.</title>
        <authorList>
            <person name="Morinaga K."/>
            <person name="Kusada H."/>
            <person name="Sakamoto S."/>
            <person name="Murakami T."/>
            <person name="Toyoda A."/>
            <person name="Mori H."/>
            <person name="Meng X.Y."/>
            <person name="Takashino M."/>
            <person name="Murotomi K."/>
            <person name="Tamaki H."/>
        </authorList>
    </citation>
    <scope>NUCLEOTIDE SEQUENCE</scope>
    <source>
        <strain evidence="3">OPF53</strain>
    </source>
</reference>
<dbReference type="Pfam" id="PF19200">
    <property type="entry name" value="MupG_N"/>
    <property type="match status" value="1"/>
</dbReference>
<name>A0AAV5B2L8_9ACTN</name>
<protein>
    <recommendedName>
        <fullName evidence="5">DUF871 domain-containing protein</fullName>
    </recommendedName>
</protein>
<dbReference type="PANTHER" id="PTHR38435">
    <property type="match status" value="1"/>
</dbReference>
<evidence type="ECO:0000259" key="1">
    <source>
        <dbReference type="Pfam" id="PF05913"/>
    </source>
</evidence>
<dbReference type="Proteomes" id="UP001055025">
    <property type="component" value="Unassembled WGS sequence"/>
</dbReference>
<comment type="caution">
    <text evidence="3">The sequence shown here is derived from an EMBL/GenBank/DDBJ whole genome shotgun (WGS) entry which is preliminary data.</text>
</comment>
<accession>A0AAV5B2L8</accession>
<dbReference type="InterPro" id="IPR017853">
    <property type="entry name" value="GH"/>
</dbReference>
<organism evidence="3 4">
    <name type="scientific">Granulimonas faecalis</name>
    <dbReference type="NCBI Taxonomy" id="2894155"/>
    <lineage>
        <taxon>Bacteria</taxon>
        <taxon>Bacillati</taxon>
        <taxon>Actinomycetota</taxon>
        <taxon>Coriobacteriia</taxon>
        <taxon>Coriobacteriales</taxon>
        <taxon>Kribbibacteriaceae</taxon>
        <taxon>Granulimonas</taxon>
    </lineage>
</organism>
<proteinExistence type="predicted"/>
<gene>
    <name evidence="3" type="ORF">ATOP_07480</name>
</gene>
<dbReference type="Pfam" id="PF05913">
    <property type="entry name" value="MupG_C"/>
    <property type="match status" value="1"/>
</dbReference>